<dbReference type="AlphaFoldDB" id="H2E444"/>
<dbReference type="EMBL" id="JN716052">
    <property type="protein sequence ID" value="AEX88959.1"/>
    <property type="molecule type" value="Genomic_DNA"/>
</dbReference>
<organism evidence="2">
    <name type="scientific">Austrarchaea mcguiganae</name>
    <dbReference type="NCBI Taxonomy" id="1028700"/>
    <lineage>
        <taxon>Eukaryota</taxon>
        <taxon>Metazoa</taxon>
        <taxon>Ecdysozoa</taxon>
        <taxon>Arthropoda</taxon>
        <taxon>Chelicerata</taxon>
        <taxon>Arachnida</taxon>
        <taxon>Araneae</taxon>
        <taxon>Araneomorphae</taxon>
        <taxon>Entelegynae</taxon>
        <taxon>Palpimanoidea</taxon>
        <taxon>Archaeidae</taxon>
        <taxon>Austrarchaea</taxon>
    </lineage>
</organism>
<evidence type="ECO:0000313" key="4">
    <source>
        <dbReference type="EMBL" id="AEX88962.1"/>
    </source>
</evidence>
<evidence type="ECO:0000313" key="3">
    <source>
        <dbReference type="EMBL" id="AEX88959.1"/>
    </source>
</evidence>
<gene>
    <name evidence="2" type="primary">ATP8</name>
</gene>
<keyword evidence="1" id="KW-1133">Transmembrane helix</keyword>
<proteinExistence type="predicted"/>
<keyword evidence="1" id="KW-0812">Transmembrane</keyword>
<sequence>MPQLSPLFWVISSFMVMFLLMSMMVIFYESSVMISVINKCEVNLMGWCW</sequence>
<name>H2E444_9ARAC</name>
<feature type="transmembrane region" description="Helical" evidence="1">
    <location>
        <begin position="6"/>
        <end position="28"/>
    </location>
</feature>
<accession>H2E444</accession>
<evidence type="ECO:0000313" key="2">
    <source>
        <dbReference type="EMBL" id="AEX88956.1"/>
    </source>
</evidence>
<protein>
    <submittedName>
        <fullName evidence="2">ATP synthase F0 subunit 8</fullName>
    </submittedName>
</protein>
<dbReference type="EMBL" id="JN716053">
    <property type="protein sequence ID" value="AEX88962.1"/>
    <property type="molecule type" value="Genomic_DNA"/>
</dbReference>
<keyword evidence="2" id="KW-0496">Mitochondrion</keyword>
<keyword evidence="1" id="KW-0472">Membrane</keyword>
<dbReference type="EMBL" id="JN716051">
    <property type="protein sequence ID" value="AEX88956.1"/>
    <property type="molecule type" value="Genomic_DNA"/>
</dbReference>
<geneLocation type="mitochondrion" evidence="2"/>
<reference evidence="2" key="1">
    <citation type="journal article" date="2012" name="Mol. Phylogenet. Evol.">
        <title>Phylogeny and historical biogeography of ancient assassin spiders (Araneae: Archaeidae) in the Australian mesic zone: Evidence for Miocene speciation within Tertiary refugia.</title>
        <authorList>
            <person name="Rix M.G."/>
            <person name="Harvey M.S."/>
        </authorList>
    </citation>
    <scope>NUCLEOTIDE SEQUENCE</scope>
    <source>
        <strain evidence="3">Ar28_127_F</strain>
        <strain evidence="4">Ar28_128_J</strain>
        <strain evidence="2">Ar28_47_J</strain>
    </source>
</reference>
<evidence type="ECO:0000256" key="1">
    <source>
        <dbReference type="SAM" id="Phobius"/>
    </source>
</evidence>